<keyword evidence="7" id="KW-1133">Transmembrane helix</keyword>
<keyword evidence="7" id="KW-0812">Transmembrane</keyword>
<feature type="domain" description="SMP-LTD" evidence="9">
    <location>
        <begin position="206"/>
        <end position="393"/>
    </location>
</feature>
<dbReference type="InterPro" id="IPR031468">
    <property type="entry name" value="SMP_LBD"/>
</dbReference>
<gene>
    <name evidence="10" type="ORF">KFK09_001799</name>
</gene>
<evidence type="ECO:0000259" key="8">
    <source>
        <dbReference type="PROSITE" id="PS50004"/>
    </source>
</evidence>
<evidence type="ECO:0000256" key="5">
    <source>
        <dbReference type="ARBA" id="ARBA00023136"/>
    </source>
</evidence>
<dbReference type="OrthoDB" id="1029639at2759"/>
<feature type="transmembrane region" description="Helical" evidence="7">
    <location>
        <begin position="657"/>
        <end position="677"/>
    </location>
</feature>
<sequence>MLSLRDLVSYGSTVECPCKLGSECSGGIVWHSHWRRRRRLLLGFLSGDAYIRNWRCLLVCRKAWNSSISFAHPVLLSSARRSARTPRLLVAKKYSEEVGGAGGYREDVAVVGSELVQMDSANFTSYPEDPLVNKLRSQLGVIHPIPSPPINRNIVGFFVLFFFIGVVFDKLWNSRRSSKSARESRAGTWPQVPTSFSMFLEKDLQRKESVEWVNMVLGKLWKVYRPGIENWIMGLLQPVIDNLRKPGYVQRVEIKQFSLGDEPLSVRNVERRTSRRVNDLQYHIGLRYTGGARMLLSLSLKFGIIPIVVPVGVRDFDIDGELWVKLRLIPTEPYIGAVSWAFVSLPKIKIELSPFRLFNLMGVPVVSMFLRKLLTEDLPRLFVRPRKIVLDFQKGKALGPITDNFKADTTEEGNKEFVGELSVTLVDARKLAFVRIGKTDPYVVLKLGDQVIRSKKNSQTTVIGPPGEPIWNQDFLLFVLNPRKQRLQIEVIDSFGFSYFTLGAGEVELGSLQDTVPSDRIVTLKGGWRNFGRQSSGEILLRLTYKAYVEDEEDDWVEREVESDSSDDEALDYDQASDFSGERESSPNYARERESFMNVLADLLVSEEFQGIVTSETGHPKASDESYYPGSMALRERVRNADSPPVKPATALVESNGLALAWLAAITSIALLIAFNVGGSSFFNP</sequence>
<keyword evidence="2" id="KW-0813">Transport</keyword>
<dbReference type="PANTHER" id="PTHR47261:SF2">
    <property type="entry name" value="CALCIUM-DEPENDENT LIPID-BINDING (CALB DOMAIN) FAMILY PROTEIN"/>
    <property type="match status" value="1"/>
</dbReference>
<comment type="subcellular location">
    <subcellularLocation>
        <location evidence="1">Membrane</location>
    </subcellularLocation>
</comment>
<dbReference type="GO" id="GO:0008289">
    <property type="term" value="F:lipid binding"/>
    <property type="evidence" value="ECO:0007669"/>
    <property type="project" value="UniProtKB-KW"/>
</dbReference>
<protein>
    <submittedName>
        <fullName evidence="10">Uncharacterized protein</fullName>
    </submittedName>
</protein>
<evidence type="ECO:0000256" key="1">
    <source>
        <dbReference type="ARBA" id="ARBA00004370"/>
    </source>
</evidence>
<dbReference type="Pfam" id="PF25669">
    <property type="entry name" value="SMP_MUG190-like"/>
    <property type="match status" value="1"/>
</dbReference>
<dbReference type="PROSITE" id="PS50004">
    <property type="entry name" value="C2"/>
    <property type="match status" value="1"/>
</dbReference>
<dbReference type="Proteomes" id="UP000829196">
    <property type="component" value="Unassembled WGS sequence"/>
</dbReference>
<organism evidence="10 11">
    <name type="scientific">Dendrobium nobile</name>
    <name type="common">Orchid</name>
    <dbReference type="NCBI Taxonomy" id="94219"/>
    <lineage>
        <taxon>Eukaryota</taxon>
        <taxon>Viridiplantae</taxon>
        <taxon>Streptophyta</taxon>
        <taxon>Embryophyta</taxon>
        <taxon>Tracheophyta</taxon>
        <taxon>Spermatophyta</taxon>
        <taxon>Magnoliopsida</taxon>
        <taxon>Liliopsida</taxon>
        <taxon>Asparagales</taxon>
        <taxon>Orchidaceae</taxon>
        <taxon>Epidendroideae</taxon>
        <taxon>Malaxideae</taxon>
        <taxon>Dendrobiinae</taxon>
        <taxon>Dendrobium</taxon>
    </lineage>
</organism>
<dbReference type="EMBL" id="JAGYWB010000002">
    <property type="protein sequence ID" value="KAI0529252.1"/>
    <property type="molecule type" value="Genomic_DNA"/>
</dbReference>
<evidence type="ECO:0000256" key="2">
    <source>
        <dbReference type="ARBA" id="ARBA00022448"/>
    </source>
</evidence>
<name>A0A8T3CBX8_DENNO</name>
<dbReference type="GO" id="GO:0016020">
    <property type="term" value="C:membrane"/>
    <property type="evidence" value="ECO:0007669"/>
    <property type="project" value="UniProtKB-SubCell"/>
</dbReference>
<evidence type="ECO:0000256" key="6">
    <source>
        <dbReference type="SAM" id="MobiDB-lite"/>
    </source>
</evidence>
<evidence type="ECO:0000256" key="3">
    <source>
        <dbReference type="ARBA" id="ARBA00023055"/>
    </source>
</evidence>
<keyword evidence="4" id="KW-0446">Lipid-binding</keyword>
<evidence type="ECO:0000259" key="9">
    <source>
        <dbReference type="PROSITE" id="PS51847"/>
    </source>
</evidence>
<dbReference type="SMART" id="SM00239">
    <property type="entry name" value="C2"/>
    <property type="match status" value="1"/>
</dbReference>
<dbReference type="CDD" id="cd21669">
    <property type="entry name" value="SMP_SF"/>
    <property type="match status" value="1"/>
</dbReference>
<feature type="domain" description="C2" evidence="8">
    <location>
        <begin position="397"/>
        <end position="522"/>
    </location>
</feature>
<dbReference type="Gene3D" id="2.60.40.150">
    <property type="entry name" value="C2 domain"/>
    <property type="match status" value="1"/>
</dbReference>
<dbReference type="InterPro" id="IPR035892">
    <property type="entry name" value="C2_domain_sf"/>
</dbReference>
<evidence type="ECO:0000313" key="11">
    <source>
        <dbReference type="Proteomes" id="UP000829196"/>
    </source>
</evidence>
<evidence type="ECO:0000256" key="7">
    <source>
        <dbReference type="SAM" id="Phobius"/>
    </source>
</evidence>
<keyword evidence="11" id="KW-1185">Reference proteome</keyword>
<dbReference type="Pfam" id="PF00168">
    <property type="entry name" value="C2"/>
    <property type="match status" value="1"/>
</dbReference>
<feature type="region of interest" description="Disordered" evidence="6">
    <location>
        <begin position="556"/>
        <end position="588"/>
    </location>
</feature>
<dbReference type="PANTHER" id="PTHR47261">
    <property type="entry name" value="CALCIUM-DEPENDENT LIPID-BINDING (CALB DOMAIN) FAMILY PROTEIN"/>
    <property type="match status" value="1"/>
</dbReference>
<comment type="caution">
    <text evidence="10">The sequence shown here is derived from an EMBL/GenBank/DDBJ whole genome shotgun (WGS) entry which is preliminary data.</text>
</comment>
<dbReference type="SMR" id="A0A8T3CBX8"/>
<keyword evidence="3" id="KW-0445">Lipid transport</keyword>
<proteinExistence type="predicted"/>
<evidence type="ECO:0000313" key="10">
    <source>
        <dbReference type="EMBL" id="KAI0529252.1"/>
    </source>
</evidence>
<dbReference type="SUPFAM" id="SSF49562">
    <property type="entry name" value="C2 domain (Calcium/lipid-binding domain, CaLB)"/>
    <property type="match status" value="1"/>
</dbReference>
<evidence type="ECO:0000256" key="4">
    <source>
        <dbReference type="ARBA" id="ARBA00023121"/>
    </source>
</evidence>
<dbReference type="PROSITE" id="PS51847">
    <property type="entry name" value="SMP"/>
    <property type="match status" value="1"/>
</dbReference>
<reference evidence="10" key="1">
    <citation type="journal article" date="2022" name="Front. Genet.">
        <title>Chromosome-Scale Assembly of the Dendrobium nobile Genome Provides Insights Into the Molecular Mechanism of the Biosynthesis of the Medicinal Active Ingredient of Dendrobium.</title>
        <authorList>
            <person name="Xu Q."/>
            <person name="Niu S.-C."/>
            <person name="Li K.-L."/>
            <person name="Zheng P.-J."/>
            <person name="Zhang X.-J."/>
            <person name="Jia Y."/>
            <person name="Liu Y."/>
            <person name="Niu Y.-X."/>
            <person name="Yu L.-H."/>
            <person name="Chen D.-F."/>
            <person name="Zhang G.-Q."/>
        </authorList>
    </citation>
    <scope>NUCLEOTIDE SEQUENCE</scope>
    <source>
        <tissue evidence="10">Leaf</tissue>
    </source>
</reference>
<dbReference type="InterPro" id="IPR000008">
    <property type="entry name" value="C2_dom"/>
</dbReference>
<feature type="compositionally biased region" description="Acidic residues" evidence="6">
    <location>
        <begin position="556"/>
        <end position="572"/>
    </location>
</feature>
<keyword evidence="5 7" id="KW-0472">Membrane</keyword>
<accession>A0A8T3CBX8</accession>
<dbReference type="AlphaFoldDB" id="A0A8T3CBX8"/>
<dbReference type="GO" id="GO:0006869">
    <property type="term" value="P:lipid transport"/>
    <property type="evidence" value="ECO:0007669"/>
    <property type="project" value="UniProtKB-KW"/>
</dbReference>
<dbReference type="CDD" id="cd00030">
    <property type="entry name" value="C2"/>
    <property type="match status" value="1"/>
</dbReference>